<dbReference type="InterPro" id="IPR021457">
    <property type="entry name" value="DUF3108"/>
</dbReference>
<accession>A0A521G222</accession>
<evidence type="ECO:0000313" key="1">
    <source>
        <dbReference type="EMBL" id="TAA75055.1"/>
    </source>
</evidence>
<evidence type="ECO:0008006" key="3">
    <source>
        <dbReference type="Google" id="ProtNLM"/>
    </source>
</evidence>
<organism evidence="1 2">
    <name type="scientific">Candidatus Electronema aureum</name>
    <dbReference type="NCBI Taxonomy" id="2005002"/>
    <lineage>
        <taxon>Bacteria</taxon>
        <taxon>Pseudomonadati</taxon>
        <taxon>Thermodesulfobacteriota</taxon>
        <taxon>Desulfobulbia</taxon>
        <taxon>Desulfobulbales</taxon>
        <taxon>Desulfobulbaceae</taxon>
        <taxon>Candidatus Electronema</taxon>
    </lineage>
</organism>
<dbReference type="EMBL" id="NQJD01000012">
    <property type="protein sequence ID" value="TAA75055.1"/>
    <property type="molecule type" value="Genomic_DNA"/>
</dbReference>
<gene>
    <name evidence="1" type="ORF">CDV28_11229</name>
</gene>
<keyword evidence="2" id="KW-1185">Reference proteome</keyword>
<protein>
    <recommendedName>
        <fullName evidence="3">DUF3108 domain-containing protein</fullName>
    </recommendedName>
</protein>
<proteinExistence type="predicted"/>
<evidence type="ECO:0000313" key="2">
    <source>
        <dbReference type="Proteomes" id="UP000316238"/>
    </source>
</evidence>
<name>A0A521G222_9BACT</name>
<dbReference type="Proteomes" id="UP000316238">
    <property type="component" value="Unassembled WGS sequence"/>
</dbReference>
<comment type="caution">
    <text evidence="1">The sequence shown here is derived from an EMBL/GenBank/DDBJ whole genome shotgun (WGS) entry which is preliminary data.</text>
</comment>
<dbReference type="AlphaFoldDB" id="A0A521G222"/>
<sequence>MHFSVSWSGGVKIGDLRLSLAPASSGSGHVITARVTDYGLFKAIYPVDDTFVTYLSGSLKLPTHYEVQQIERGKTVHRLTTYDQHKLEVIYRKENKPPEVYPMAGSVYNEFAAFFITRVLRMRMDPQQFIPAFVDKKRYLVPIKVFGREDKNSIFGVVNTVKVQPKMAFKGLYDKDGDTIFWLTNDACRVPVEIRSKILIGSLVAELVEYANPACTLRKKTGK</sequence>
<reference evidence="1" key="1">
    <citation type="submission" date="2017-07" db="EMBL/GenBank/DDBJ databases">
        <title>The cable genome - Insights into the physiology and evolution of filamentous bacteria capable of sulfide oxidation via long distance electron transfer.</title>
        <authorList>
            <person name="Thorup C."/>
            <person name="Bjerg J.T."/>
            <person name="Schreiber L."/>
            <person name="Nielsen L.P."/>
            <person name="Kjeldsen K.U."/>
            <person name="Boesen T."/>
            <person name="Boggild A."/>
            <person name="Meysman F."/>
            <person name="Geelhoed J."/>
            <person name="Schramm A."/>
        </authorList>
    </citation>
    <scope>NUCLEOTIDE SEQUENCE [LARGE SCALE GENOMIC DNA]</scope>
    <source>
        <strain evidence="1">GS</strain>
    </source>
</reference>
<dbReference type="Pfam" id="PF11306">
    <property type="entry name" value="DUF3108"/>
    <property type="match status" value="1"/>
</dbReference>